<feature type="signal peptide" evidence="8">
    <location>
        <begin position="1"/>
        <end position="19"/>
    </location>
</feature>
<feature type="domain" description="TonB-dependent receptor plug" evidence="9">
    <location>
        <begin position="108"/>
        <end position="236"/>
    </location>
</feature>
<dbReference type="InterPro" id="IPR012910">
    <property type="entry name" value="Plug_dom"/>
</dbReference>
<evidence type="ECO:0000256" key="1">
    <source>
        <dbReference type="ARBA" id="ARBA00004571"/>
    </source>
</evidence>
<reference evidence="10" key="2">
    <citation type="journal article" date="2021" name="PeerJ">
        <title>Extensive microbial diversity within the chicken gut microbiome revealed by metagenomics and culture.</title>
        <authorList>
            <person name="Gilroy R."/>
            <person name="Ravi A."/>
            <person name="Getino M."/>
            <person name="Pursley I."/>
            <person name="Horton D.L."/>
            <person name="Alikhan N.F."/>
            <person name="Baker D."/>
            <person name="Gharbi K."/>
            <person name="Hall N."/>
            <person name="Watson M."/>
            <person name="Adriaenssens E.M."/>
            <person name="Foster-Nyarko E."/>
            <person name="Jarju S."/>
            <person name="Secka A."/>
            <person name="Antonio M."/>
            <person name="Oren A."/>
            <person name="Chaudhuri R.R."/>
            <person name="La Ragione R."/>
            <person name="Hildebrand F."/>
            <person name="Pallen M.J."/>
        </authorList>
    </citation>
    <scope>NUCLEOTIDE SEQUENCE</scope>
    <source>
        <strain evidence="10">G3-3990</strain>
    </source>
</reference>
<name>A0A9D9HTG7_9BACT</name>
<evidence type="ECO:0000256" key="7">
    <source>
        <dbReference type="PROSITE-ProRule" id="PRU01360"/>
    </source>
</evidence>
<dbReference type="InterPro" id="IPR023996">
    <property type="entry name" value="TonB-dep_OMP_SusC/RagA"/>
</dbReference>
<dbReference type="SUPFAM" id="SSF56935">
    <property type="entry name" value="Porins"/>
    <property type="match status" value="1"/>
</dbReference>
<evidence type="ECO:0000256" key="5">
    <source>
        <dbReference type="ARBA" id="ARBA00023136"/>
    </source>
</evidence>
<dbReference type="Gene3D" id="2.60.40.1120">
    <property type="entry name" value="Carboxypeptidase-like, regulatory domain"/>
    <property type="match status" value="1"/>
</dbReference>
<proteinExistence type="inferred from homology"/>
<keyword evidence="5 7" id="KW-0472">Membrane</keyword>
<keyword evidence="4 7" id="KW-0812">Transmembrane</keyword>
<dbReference type="InterPro" id="IPR008969">
    <property type="entry name" value="CarboxyPept-like_regulatory"/>
</dbReference>
<evidence type="ECO:0000256" key="3">
    <source>
        <dbReference type="ARBA" id="ARBA00022452"/>
    </source>
</evidence>
<keyword evidence="8" id="KW-0732">Signal</keyword>
<dbReference type="SUPFAM" id="SSF49464">
    <property type="entry name" value="Carboxypeptidase regulatory domain-like"/>
    <property type="match status" value="1"/>
</dbReference>
<dbReference type="InterPro" id="IPR023997">
    <property type="entry name" value="TonB-dep_OMP_SusC/RagA_CS"/>
</dbReference>
<comment type="similarity">
    <text evidence="7">Belongs to the TonB-dependent receptor family.</text>
</comment>
<gene>
    <name evidence="10" type="ORF">IAA73_04830</name>
</gene>
<dbReference type="Pfam" id="PF13715">
    <property type="entry name" value="CarbopepD_reg_2"/>
    <property type="match status" value="1"/>
</dbReference>
<keyword evidence="2 7" id="KW-0813">Transport</keyword>
<evidence type="ECO:0000256" key="8">
    <source>
        <dbReference type="SAM" id="SignalP"/>
    </source>
</evidence>
<dbReference type="Proteomes" id="UP000823641">
    <property type="component" value="Unassembled WGS sequence"/>
</dbReference>
<comment type="caution">
    <text evidence="10">The sequence shown here is derived from an EMBL/GenBank/DDBJ whole genome shotgun (WGS) entry which is preliminary data.</text>
</comment>
<dbReference type="NCBIfam" id="TIGR04057">
    <property type="entry name" value="SusC_RagA_signa"/>
    <property type="match status" value="1"/>
</dbReference>
<dbReference type="GO" id="GO:0009279">
    <property type="term" value="C:cell outer membrane"/>
    <property type="evidence" value="ECO:0007669"/>
    <property type="project" value="UniProtKB-SubCell"/>
</dbReference>
<evidence type="ECO:0000256" key="4">
    <source>
        <dbReference type="ARBA" id="ARBA00022692"/>
    </source>
</evidence>
<reference evidence="10" key="1">
    <citation type="submission" date="2020-10" db="EMBL/GenBank/DDBJ databases">
        <authorList>
            <person name="Gilroy R."/>
        </authorList>
    </citation>
    <scope>NUCLEOTIDE SEQUENCE</scope>
    <source>
        <strain evidence="10">G3-3990</strain>
    </source>
</reference>
<dbReference type="EMBL" id="JADIMG010000049">
    <property type="protein sequence ID" value="MBO8459642.1"/>
    <property type="molecule type" value="Genomic_DNA"/>
</dbReference>
<dbReference type="NCBIfam" id="TIGR04056">
    <property type="entry name" value="OMP_RagA_SusC"/>
    <property type="match status" value="1"/>
</dbReference>
<sequence>MKKVILSLVLSCIAMVLYAQTKVEGTVYDDMGPAIGVNVTVPGTTLGTITDFDGHFELSVPSDAKTIRFSYVGYQVQELPIKAHMKVTLKAETQEIQEVVVTGMQVLDKRMTTGATTQIDADKTKLDGVADVSRSLEGRAAGVSVQSVSGTFGTAPKIRVRGATSIYGSSKPLWVVDGVVLEDAVEVSSDDLSSGDAATLIASAIAGLNADDIESFQILKDGSATSIYGARAMAGVIVVTTKKGKQGVSRLSYTGELTYRLKPNYRNFNISNSQEQMSINKQMADKGLLEFTTLNSANNYGVYGKMYELINTYDESTGSYMLANTPAARNAYLQEAELRNTDWFDRLFQNNLMQNHAVSMSAGTDKARYYASMSAMYDPGWTLSNDVQRYTANFNGSYDILKNLTFALLSNASYRKQTAPGTTNSTLDVVNGAVTRDFDINPYSYAINTSRALDPDEYYRRNYTDFNIFNELQRNYIDINIMDVKFQGELKYKPVKGLEINGLVSYRYQNAKQEHHIHEASNQANAYRAGIYPEDATIRDANKYLYRDPDDPSALPVCVLPEGTGIYTVTTNSMSSLDLRATAAYNTAFDGEKHLLNLFAGAELNSIDRQETWFRGWGMQYDNGSTPFWDPQIFKQLKEEGAEYYYDSWTYSRNLAFFAMATYSYNRRYTLNGTFRYEGSNKLGRSRKARWLPTWNVSAAWNMHEENWWRNTFEDAWTHSTLRASYSLTADRGPAFVTNSLPVYIADTPWRPNAGDQESGIVLGDLENSELTYEKKYEFNIGWDLGFLNNRINLSADFYTRENFDLIGITTTPGVGGVVLKYANVANMSSYGVEGTLSTVNIKTKDFTWTTDLTFSDAQNKITALESHANMINMVYGGGYALEGYPVRSLFSLNFAGLNEEGLPTFKKTDGSELPLSEINFQQRTGLEDILVYEGPTDPIITGGFGNTFSYKGFSLNVFLTYSFGNVIRLDPVFSYSYDDMTALPREFANRWVTQGDEAYTNIPTIPDKRLIQKYTSSELQRLYNAYNFSTERVAKGDFIRLKDVSLSYDFPKKWFEGYKVTSLALKLQATNLCLLYADKKLNGQDPEFFNTGGVAMPTPKQFTFTLRLGL</sequence>
<organism evidence="10 11">
    <name type="scientific">Candidatus Gallipaludibacter merdavium</name>
    <dbReference type="NCBI Taxonomy" id="2840839"/>
    <lineage>
        <taxon>Bacteria</taxon>
        <taxon>Pseudomonadati</taxon>
        <taxon>Bacteroidota</taxon>
        <taxon>Bacteroidia</taxon>
        <taxon>Bacteroidales</taxon>
        <taxon>Candidatus Gallipaludibacter</taxon>
    </lineage>
</organism>
<protein>
    <submittedName>
        <fullName evidence="10">SusC/RagA family TonB-linked outer membrane protein</fullName>
    </submittedName>
</protein>
<dbReference type="InterPro" id="IPR036942">
    <property type="entry name" value="Beta-barrel_TonB_sf"/>
</dbReference>
<keyword evidence="6 7" id="KW-0998">Cell outer membrane</keyword>
<evidence type="ECO:0000313" key="11">
    <source>
        <dbReference type="Proteomes" id="UP000823641"/>
    </source>
</evidence>
<accession>A0A9D9HTG7</accession>
<comment type="subcellular location">
    <subcellularLocation>
        <location evidence="1 7">Cell outer membrane</location>
        <topology evidence="1 7">Multi-pass membrane protein</topology>
    </subcellularLocation>
</comment>
<dbReference type="InterPro" id="IPR039426">
    <property type="entry name" value="TonB-dep_rcpt-like"/>
</dbReference>
<dbReference type="Pfam" id="PF07715">
    <property type="entry name" value="Plug"/>
    <property type="match status" value="1"/>
</dbReference>
<dbReference type="PROSITE" id="PS52016">
    <property type="entry name" value="TONB_DEPENDENT_REC_3"/>
    <property type="match status" value="1"/>
</dbReference>
<keyword evidence="3 7" id="KW-1134">Transmembrane beta strand</keyword>
<dbReference type="Gene3D" id="2.170.130.10">
    <property type="entry name" value="TonB-dependent receptor, plug domain"/>
    <property type="match status" value="1"/>
</dbReference>
<dbReference type="AlphaFoldDB" id="A0A9D9HTG7"/>
<evidence type="ECO:0000259" key="9">
    <source>
        <dbReference type="Pfam" id="PF07715"/>
    </source>
</evidence>
<dbReference type="Gene3D" id="2.40.170.20">
    <property type="entry name" value="TonB-dependent receptor, beta-barrel domain"/>
    <property type="match status" value="1"/>
</dbReference>
<dbReference type="InterPro" id="IPR037066">
    <property type="entry name" value="Plug_dom_sf"/>
</dbReference>
<feature type="chain" id="PRO_5038868194" evidence="8">
    <location>
        <begin position="20"/>
        <end position="1111"/>
    </location>
</feature>
<evidence type="ECO:0000256" key="2">
    <source>
        <dbReference type="ARBA" id="ARBA00022448"/>
    </source>
</evidence>
<evidence type="ECO:0000256" key="6">
    <source>
        <dbReference type="ARBA" id="ARBA00023237"/>
    </source>
</evidence>
<evidence type="ECO:0000313" key="10">
    <source>
        <dbReference type="EMBL" id="MBO8459642.1"/>
    </source>
</evidence>